<accession>A0AAW0FQI0</accession>
<proteinExistence type="inferred from homology"/>
<dbReference type="GO" id="GO:0005506">
    <property type="term" value="F:iron ion binding"/>
    <property type="evidence" value="ECO:0007669"/>
    <property type="project" value="InterPro"/>
</dbReference>
<name>A0AAW0FQI0_9APHY</name>
<evidence type="ECO:0000256" key="2">
    <source>
        <dbReference type="ARBA" id="ARBA00010617"/>
    </source>
</evidence>
<keyword evidence="8" id="KW-1185">Reference proteome</keyword>
<comment type="similarity">
    <text evidence="2">Belongs to the cytochrome P450 family.</text>
</comment>
<evidence type="ECO:0000256" key="5">
    <source>
        <dbReference type="ARBA" id="ARBA00023004"/>
    </source>
</evidence>
<organism evidence="7 8">
    <name type="scientific">Cerrena zonata</name>
    <dbReference type="NCBI Taxonomy" id="2478898"/>
    <lineage>
        <taxon>Eukaryota</taxon>
        <taxon>Fungi</taxon>
        <taxon>Dikarya</taxon>
        <taxon>Basidiomycota</taxon>
        <taxon>Agaricomycotina</taxon>
        <taxon>Agaricomycetes</taxon>
        <taxon>Polyporales</taxon>
        <taxon>Cerrenaceae</taxon>
        <taxon>Cerrena</taxon>
    </lineage>
</organism>
<dbReference type="PANTHER" id="PTHR46206">
    <property type="entry name" value="CYTOCHROME P450"/>
    <property type="match status" value="1"/>
</dbReference>
<keyword evidence="4" id="KW-0560">Oxidoreductase</keyword>
<evidence type="ECO:0000256" key="6">
    <source>
        <dbReference type="PIRSR" id="PIRSR602401-1"/>
    </source>
</evidence>
<evidence type="ECO:0008006" key="9">
    <source>
        <dbReference type="Google" id="ProtNLM"/>
    </source>
</evidence>
<evidence type="ECO:0000256" key="4">
    <source>
        <dbReference type="ARBA" id="ARBA00023002"/>
    </source>
</evidence>
<dbReference type="InterPro" id="IPR002401">
    <property type="entry name" value="Cyt_P450_E_grp-I"/>
</dbReference>
<dbReference type="PRINTS" id="PR00463">
    <property type="entry name" value="EP450I"/>
</dbReference>
<keyword evidence="6" id="KW-0349">Heme</keyword>
<comment type="caution">
    <text evidence="7">The sequence shown here is derived from an EMBL/GenBank/DDBJ whole genome shotgun (WGS) entry which is preliminary data.</text>
</comment>
<dbReference type="EMBL" id="JASBNA010000064">
    <property type="protein sequence ID" value="KAK7678985.1"/>
    <property type="molecule type" value="Genomic_DNA"/>
</dbReference>
<dbReference type="GO" id="GO:0004497">
    <property type="term" value="F:monooxygenase activity"/>
    <property type="evidence" value="ECO:0007669"/>
    <property type="project" value="InterPro"/>
</dbReference>
<evidence type="ECO:0000256" key="1">
    <source>
        <dbReference type="ARBA" id="ARBA00001971"/>
    </source>
</evidence>
<feature type="binding site" description="axial binding residue" evidence="6">
    <location>
        <position position="443"/>
    </location>
    <ligand>
        <name>heme</name>
        <dbReference type="ChEBI" id="CHEBI:30413"/>
    </ligand>
    <ligandPart>
        <name>Fe</name>
        <dbReference type="ChEBI" id="CHEBI:18248"/>
    </ligandPart>
</feature>
<comment type="cofactor">
    <cofactor evidence="1 6">
        <name>heme</name>
        <dbReference type="ChEBI" id="CHEBI:30413"/>
    </cofactor>
</comment>
<dbReference type="SUPFAM" id="SSF48264">
    <property type="entry name" value="Cytochrome P450"/>
    <property type="match status" value="1"/>
</dbReference>
<evidence type="ECO:0000313" key="8">
    <source>
        <dbReference type="Proteomes" id="UP001385951"/>
    </source>
</evidence>
<dbReference type="GO" id="GO:0016705">
    <property type="term" value="F:oxidoreductase activity, acting on paired donors, with incorporation or reduction of molecular oxygen"/>
    <property type="evidence" value="ECO:0007669"/>
    <property type="project" value="InterPro"/>
</dbReference>
<evidence type="ECO:0000256" key="3">
    <source>
        <dbReference type="ARBA" id="ARBA00022723"/>
    </source>
</evidence>
<dbReference type="Proteomes" id="UP001385951">
    <property type="component" value="Unassembled WGS sequence"/>
</dbReference>
<dbReference type="Gene3D" id="1.10.630.10">
    <property type="entry name" value="Cytochrome P450"/>
    <property type="match status" value="1"/>
</dbReference>
<sequence>MAEDHSTVVLYTLLALATTVYLGRWLRPGKNALPSVPTIGYTAPILSYYSAVQFVIKGREMVQEGYNKYKGGAFKVPELFYWHVVVTGPKLIDDLRKAGSDELSFNEAAAEMLAVDFTLGPSIHKNTYHVAILKNQLTRGINILFPEMKDELQSAFNDLVPSLDGWVKIPAFTAATKIISRISNRVFVGLPKCRDPEYCALNIEFAVSVAKSAFFINMFPQFLRPLAARLLTNVPKNIESGVQHLGPIIKQRLKMREQYGKDWEGKPNDLLMWFMDEAEGEEKAIRSLVLRILTVNFASIHTTSMSFTHALFRLAANPEFIQPLRDEVSQVIKEEGWTRNALQRMRKVDSFLRESNRCHGLGSITMTRKALKDFTFSDGTFIPKGCFVSAAEAPTHFDEANYEYADVFNPWRFVDEEDTESMKNQMVTTSTEYVTFGHGRFACPGRFFAANELKAMMAYTVLNYDVKMENEGVIPEPVWYSVKVMPNATAEVMFRRRQT</sequence>
<dbReference type="CDD" id="cd11041">
    <property type="entry name" value="CYP503A1-like"/>
    <property type="match status" value="1"/>
</dbReference>
<dbReference type="InterPro" id="IPR036396">
    <property type="entry name" value="Cyt_P450_sf"/>
</dbReference>
<protein>
    <recommendedName>
        <fullName evidence="9">Cytochrome P450</fullName>
    </recommendedName>
</protein>
<keyword evidence="5 6" id="KW-0408">Iron</keyword>
<reference evidence="7 8" key="1">
    <citation type="submission" date="2022-09" db="EMBL/GenBank/DDBJ databases">
        <authorList>
            <person name="Palmer J.M."/>
        </authorList>
    </citation>
    <scope>NUCLEOTIDE SEQUENCE [LARGE SCALE GENOMIC DNA]</scope>
    <source>
        <strain evidence="7 8">DSM 7382</strain>
    </source>
</reference>
<keyword evidence="3 6" id="KW-0479">Metal-binding</keyword>
<gene>
    <name evidence="7" type="ORF">QCA50_017928</name>
</gene>
<dbReference type="InterPro" id="IPR001128">
    <property type="entry name" value="Cyt_P450"/>
</dbReference>
<dbReference type="GO" id="GO:0020037">
    <property type="term" value="F:heme binding"/>
    <property type="evidence" value="ECO:0007669"/>
    <property type="project" value="InterPro"/>
</dbReference>
<dbReference type="AlphaFoldDB" id="A0AAW0FQI0"/>
<dbReference type="Pfam" id="PF00067">
    <property type="entry name" value="p450"/>
    <property type="match status" value="1"/>
</dbReference>
<evidence type="ECO:0000313" key="7">
    <source>
        <dbReference type="EMBL" id="KAK7678985.1"/>
    </source>
</evidence>